<evidence type="ECO:0000313" key="2">
    <source>
        <dbReference type="EMBL" id="KAJ4398682.1"/>
    </source>
</evidence>
<reference evidence="2" key="1">
    <citation type="submission" date="2022-10" db="EMBL/GenBank/DDBJ databases">
        <title>Tapping the CABI collections for fungal endophytes: first genome assemblies for Collariella, Neodidymelliopsis, Ascochyta clinopodiicola, Didymella pomorum, Didymosphaeria variabile, Neocosmospora piperis and Neocucurbitaria cava.</title>
        <authorList>
            <person name="Hill R."/>
        </authorList>
    </citation>
    <scope>NUCLEOTIDE SEQUENCE</scope>
    <source>
        <strain evidence="2">IMI 355091</strain>
    </source>
</reference>
<keyword evidence="3" id="KW-1185">Reference proteome</keyword>
<proteinExistence type="predicted"/>
<organism evidence="2 3">
    <name type="scientific">Didymella pomorum</name>
    <dbReference type="NCBI Taxonomy" id="749634"/>
    <lineage>
        <taxon>Eukaryota</taxon>
        <taxon>Fungi</taxon>
        <taxon>Dikarya</taxon>
        <taxon>Ascomycota</taxon>
        <taxon>Pezizomycotina</taxon>
        <taxon>Dothideomycetes</taxon>
        <taxon>Pleosporomycetidae</taxon>
        <taxon>Pleosporales</taxon>
        <taxon>Pleosporineae</taxon>
        <taxon>Didymellaceae</taxon>
        <taxon>Didymella</taxon>
    </lineage>
</organism>
<dbReference type="AlphaFoldDB" id="A0A9W9D3Y2"/>
<protein>
    <submittedName>
        <fullName evidence="2">Uncharacterized protein</fullName>
    </submittedName>
</protein>
<evidence type="ECO:0000256" key="1">
    <source>
        <dbReference type="SAM" id="MobiDB-lite"/>
    </source>
</evidence>
<dbReference type="OrthoDB" id="10457645at2759"/>
<dbReference type="Proteomes" id="UP001140510">
    <property type="component" value="Unassembled WGS sequence"/>
</dbReference>
<sequence>MDIEGDDETSVTVHQLYKQVGETLDLPVHVPSIDSGERAGRMFRGFEFWPPEKQLMLLRQEFRRPYGANEIRKWMYSNGITPQEVTSLIRVQGVYVGDDKDRCPLIDFDHWPDFYLVTSKPDIANQTPPTGLTDRKSTIVRTSWN</sequence>
<gene>
    <name evidence="2" type="ORF">N0V91_010038</name>
</gene>
<dbReference type="EMBL" id="JAPEVA010000124">
    <property type="protein sequence ID" value="KAJ4398682.1"/>
    <property type="molecule type" value="Genomic_DNA"/>
</dbReference>
<name>A0A9W9D3Y2_9PLEO</name>
<accession>A0A9W9D3Y2</accession>
<evidence type="ECO:0000313" key="3">
    <source>
        <dbReference type="Proteomes" id="UP001140510"/>
    </source>
</evidence>
<comment type="caution">
    <text evidence="2">The sequence shown here is derived from an EMBL/GenBank/DDBJ whole genome shotgun (WGS) entry which is preliminary data.</text>
</comment>
<feature type="region of interest" description="Disordered" evidence="1">
    <location>
        <begin position="126"/>
        <end position="145"/>
    </location>
</feature>